<evidence type="ECO:0000313" key="2">
    <source>
        <dbReference type="Proteomes" id="UP000008312"/>
    </source>
</evidence>
<dbReference type="AlphaFoldDB" id="D8LXH0"/>
<dbReference type="RefSeq" id="XP_012895013.1">
    <property type="nucleotide sequence ID" value="XM_013039559.1"/>
</dbReference>
<gene>
    <name evidence="1" type="ORF">GSBLH_T00001197001</name>
</gene>
<reference evidence="1" key="1">
    <citation type="submission" date="2010-02" db="EMBL/GenBank/DDBJ databases">
        <title>Sequencing and annotation of the Blastocystis hominis genome.</title>
        <authorList>
            <person name="Wincker P."/>
        </authorList>
    </citation>
    <scope>NUCLEOTIDE SEQUENCE</scope>
    <source>
        <strain evidence="1">Singapore isolate B</strain>
    </source>
</reference>
<evidence type="ECO:0000313" key="1">
    <source>
        <dbReference type="EMBL" id="CBK20965.2"/>
    </source>
</evidence>
<dbReference type="Proteomes" id="UP000008312">
    <property type="component" value="Unassembled WGS sequence"/>
</dbReference>
<accession>D8LXH0</accession>
<dbReference type="InParanoid" id="D8LXH0"/>
<dbReference type="EMBL" id="FN668639">
    <property type="protein sequence ID" value="CBK20965.2"/>
    <property type="molecule type" value="Genomic_DNA"/>
</dbReference>
<proteinExistence type="predicted"/>
<dbReference type="GeneID" id="24918472"/>
<sequence>MVLDYLNNALEVNSESKSVEKQIYFNYDAVLEKLKDEVKTWSFMYRKGSAKYEFEDSNSATFFLSYSWSLLKRYASDLEFVN</sequence>
<protein>
    <submittedName>
        <fullName evidence="1">Uncharacterized protein</fullName>
    </submittedName>
</protein>
<keyword evidence="2" id="KW-1185">Reference proteome</keyword>
<organism evidence="1">
    <name type="scientific">Blastocystis hominis</name>
    <dbReference type="NCBI Taxonomy" id="12968"/>
    <lineage>
        <taxon>Eukaryota</taxon>
        <taxon>Sar</taxon>
        <taxon>Stramenopiles</taxon>
        <taxon>Bigyra</taxon>
        <taxon>Opalozoa</taxon>
        <taxon>Opalinata</taxon>
        <taxon>Blastocystidae</taxon>
        <taxon>Blastocystis</taxon>
    </lineage>
</organism>
<name>D8LXH0_BLAHO</name>